<dbReference type="Gene3D" id="3.30.70.60">
    <property type="match status" value="1"/>
</dbReference>
<accession>A0A1G1KUZ6</accession>
<dbReference type="Pfam" id="PF04350">
    <property type="entry name" value="PilO"/>
    <property type="match status" value="1"/>
</dbReference>
<comment type="caution">
    <text evidence="2">The sequence shown here is derived from an EMBL/GenBank/DDBJ whole genome shotgun (WGS) entry which is preliminary data.</text>
</comment>
<name>A0A1G1KUZ6_9BACT</name>
<evidence type="ECO:0008006" key="4">
    <source>
        <dbReference type="Google" id="ProtNLM"/>
    </source>
</evidence>
<keyword evidence="1" id="KW-1133">Transmembrane helix</keyword>
<dbReference type="AlphaFoldDB" id="A0A1G1KUZ6"/>
<keyword evidence="1" id="KW-0472">Membrane</keyword>
<evidence type="ECO:0000313" key="3">
    <source>
        <dbReference type="Proteomes" id="UP000178187"/>
    </source>
</evidence>
<gene>
    <name evidence="2" type="ORF">A3G33_03545</name>
</gene>
<feature type="transmembrane region" description="Helical" evidence="1">
    <location>
        <begin position="12"/>
        <end position="30"/>
    </location>
</feature>
<sequence>MVVRMSRNTQAAIILALYAIIFYVFFSNIVKPIEHKKKIIGQETLAIKSELQTVENKREGYNKDQKIYSERYDEFNKMNEEVTQMEDKLPSRKDMAELLEGLTAAFQGLDTKFVSVEPTIARSEEGGIADAIHIEVKFYGGYTDVASYLERIEKGKILLGVQSLSMESDSEVNPLPLVTVNLFSILSGHSKVKAKETDAQIVPPKQDPFLLGNKPRDNTLPGNHQVTMIVWNTKKPVALIDGKIVSVGALIDNKKLVRIERDGVWFSESGTEYVLALSKKKS</sequence>
<dbReference type="InterPro" id="IPR007445">
    <property type="entry name" value="PilO"/>
</dbReference>
<evidence type="ECO:0000313" key="2">
    <source>
        <dbReference type="EMBL" id="OGW96389.1"/>
    </source>
</evidence>
<dbReference type="InterPro" id="IPR014717">
    <property type="entry name" value="Transl_elong_EF1B/ribsomal_bS6"/>
</dbReference>
<evidence type="ECO:0000256" key="1">
    <source>
        <dbReference type="SAM" id="Phobius"/>
    </source>
</evidence>
<dbReference type="Proteomes" id="UP000178187">
    <property type="component" value="Unassembled WGS sequence"/>
</dbReference>
<dbReference type="GO" id="GO:0043107">
    <property type="term" value="P:type IV pilus-dependent motility"/>
    <property type="evidence" value="ECO:0007669"/>
    <property type="project" value="InterPro"/>
</dbReference>
<proteinExistence type="predicted"/>
<dbReference type="EMBL" id="MHFR01000051">
    <property type="protein sequence ID" value="OGW96389.1"/>
    <property type="molecule type" value="Genomic_DNA"/>
</dbReference>
<organism evidence="2 3">
    <name type="scientific">Candidatus Danuiimicrobium aquiferis</name>
    <dbReference type="NCBI Taxonomy" id="1801832"/>
    <lineage>
        <taxon>Bacteria</taxon>
        <taxon>Pseudomonadati</taxon>
        <taxon>Candidatus Omnitrophota</taxon>
        <taxon>Candidatus Danuiimicrobium</taxon>
    </lineage>
</organism>
<protein>
    <recommendedName>
        <fullName evidence="4">Pilus assembly protein PilO</fullName>
    </recommendedName>
</protein>
<reference evidence="2 3" key="1">
    <citation type="journal article" date="2016" name="Nat. Commun.">
        <title>Thousands of microbial genomes shed light on interconnected biogeochemical processes in an aquifer system.</title>
        <authorList>
            <person name="Anantharaman K."/>
            <person name="Brown C.T."/>
            <person name="Hug L.A."/>
            <person name="Sharon I."/>
            <person name="Castelle C.J."/>
            <person name="Probst A.J."/>
            <person name="Thomas B.C."/>
            <person name="Singh A."/>
            <person name="Wilkins M.J."/>
            <person name="Karaoz U."/>
            <person name="Brodie E.L."/>
            <person name="Williams K.H."/>
            <person name="Hubbard S.S."/>
            <person name="Banfield J.F."/>
        </authorList>
    </citation>
    <scope>NUCLEOTIDE SEQUENCE [LARGE SCALE GENOMIC DNA]</scope>
</reference>
<keyword evidence="1" id="KW-0812">Transmembrane</keyword>
<dbReference type="GO" id="GO:0043683">
    <property type="term" value="P:type IV pilus assembly"/>
    <property type="evidence" value="ECO:0007669"/>
    <property type="project" value="InterPro"/>
</dbReference>